<dbReference type="PANTHER" id="PTHR40074">
    <property type="entry name" value="O-ACETYLTRANSFERASE WECH"/>
    <property type="match status" value="1"/>
</dbReference>
<dbReference type="Proteomes" id="UP000030528">
    <property type="component" value="Unassembled WGS sequence"/>
</dbReference>
<proteinExistence type="inferred from homology"/>
<feature type="transmembrane region" description="Helical" evidence="7">
    <location>
        <begin position="173"/>
        <end position="191"/>
    </location>
</feature>
<feature type="transmembrane region" description="Helical" evidence="7">
    <location>
        <begin position="112"/>
        <end position="130"/>
    </location>
</feature>
<gene>
    <name evidence="9" type="ORF">N781_15105</name>
</gene>
<feature type="transmembrane region" description="Helical" evidence="7">
    <location>
        <begin position="212"/>
        <end position="234"/>
    </location>
</feature>
<evidence type="ECO:0000256" key="4">
    <source>
        <dbReference type="ARBA" id="ARBA00022692"/>
    </source>
</evidence>
<evidence type="ECO:0000256" key="1">
    <source>
        <dbReference type="ARBA" id="ARBA00004651"/>
    </source>
</evidence>
<protein>
    <submittedName>
        <fullName evidence="9">Acyltransferase</fullName>
    </submittedName>
</protein>
<organism evidence="9 10">
    <name type="scientific">Pontibacillus halophilus JSM 076056 = DSM 19796</name>
    <dbReference type="NCBI Taxonomy" id="1385510"/>
    <lineage>
        <taxon>Bacteria</taxon>
        <taxon>Bacillati</taxon>
        <taxon>Bacillota</taxon>
        <taxon>Bacilli</taxon>
        <taxon>Bacillales</taxon>
        <taxon>Bacillaceae</taxon>
        <taxon>Pontibacillus</taxon>
    </lineage>
</organism>
<feature type="transmembrane region" description="Helical" evidence="7">
    <location>
        <begin position="82"/>
        <end position="100"/>
    </location>
</feature>
<dbReference type="PANTHER" id="PTHR40074:SF2">
    <property type="entry name" value="O-ACETYLTRANSFERASE WECH"/>
    <property type="match status" value="1"/>
</dbReference>
<evidence type="ECO:0000313" key="9">
    <source>
        <dbReference type="EMBL" id="KGX92646.1"/>
    </source>
</evidence>
<dbReference type="InterPro" id="IPR002656">
    <property type="entry name" value="Acyl_transf_3_dom"/>
</dbReference>
<keyword evidence="9" id="KW-0808">Transferase</keyword>
<evidence type="ECO:0000259" key="8">
    <source>
        <dbReference type="Pfam" id="PF01757"/>
    </source>
</evidence>
<feature type="transmembrane region" description="Helical" evidence="7">
    <location>
        <begin position="53"/>
        <end position="75"/>
    </location>
</feature>
<feature type="transmembrane region" description="Helical" evidence="7">
    <location>
        <begin position="142"/>
        <end position="161"/>
    </location>
</feature>
<reference evidence="9 10" key="1">
    <citation type="submission" date="2013-08" db="EMBL/GenBank/DDBJ databases">
        <authorList>
            <person name="Huang J."/>
            <person name="Wang G."/>
        </authorList>
    </citation>
    <scope>NUCLEOTIDE SEQUENCE [LARGE SCALE GENOMIC DNA]</scope>
    <source>
        <strain evidence="9 10">JSM 076056</strain>
    </source>
</reference>
<dbReference type="Pfam" id="PF01757">
    <property type="entry name" value="Acyl_transf_3"/>
    <property type="match status" value="1"/>
</dbReference>
<comment type="similarity">
    <text evidence="2">Belongs to the acyltransferase 3 family.</text>
</comment>
<evidence type="ECO:0000256" key="3">
    <source>
        <dbReference type="ARBA" id="ARBA00022475"/>
    </source>
</evidence>
<dbReference type="GO" id="GO:0009246">
    <property type="term" value="P:enterobacterial common antigen biosynthetic process"/>
    <property type="evidence" value="ECO:0007669"/>
    <property type="project" value="TreeGrafter"/>
</dbReference>
<dbReference type="RefSeq" id="WP_330981673.1">
    <property type="nucleotide sequence ID" value="NZ_AULI01000007.1"/>
</dbReference>
<evidence type="ECO:0000256" key="5">
    <source>
        <dbReference type="ARBA" id="ARBA00022989"/>
    </source>
</evidence>
<name>A0A0A5GHA7_9BACI</name>
<comment type="subcellular location">
    <subcellularLocation>
        <location evidence="1">Cell membrane</location>
        <topology evidence="1">Multi-pass membrane protein</topology>
    </subcellularLocation>
</comment>
<keyword evidence="3" id="KW-1003">Cell membrane</keyword>
<dbReference type="STRING" id="1385510.GCA_000425205_01835"/>
<comment type="caution">
    <text evidence="9">The sequence shown here is derived from an EMBL/GenBank/DDBJ whole genome shotgun (WGS) entry which is preliminary data.</text>
</comment>
<dbReference type="EMBL" id="AVPE01000005">
    <property type="protein sequence ID" value="KGX92646.1"/>
    <property type="molecule type" value="Genomic_DNA"/>
</dbReference>
<feature type="transmembrane region" description="Helical" evidence="7">
    <location>
        <begin position="240"/>
        <end position="264"/>
    </location>
</feature>
<evidence type="ECO:0000256" key="6">
    <source>
        <dbReference type="ARBA" id="ARBA00023136"/>
    </source>
</evidence>
<keyword evidence="10" id="KW-1185">Reference proteome</keyword>
<keyword evidence="6 7" id="KW-0472">Membrane</keyword>
<dbReference type="GO" id="GO:0016413">
    <property type="term" value="F:O-acetyltransferase activity"/>
    <property type="evidence" value="ECO:0007669"/>
    <property type="project" value="TreeGrafter"/>
</dbReference>
<evidence type="ECO:0000256" key="7">
    <source>
        <dbReference type="SAM" id="Phobius"/>
    </source>
</evidence>
<keyword evidence="4 7" id="KW-0812">Transmembrane</keyword>
<dbReference type="AlphaFoldDB" id="A0A0A5GHA7"/>
<sequence>MEFLKDFYKKRVVFIVLPYVLWAIFYETFMYVIQFREWSLVDSLVRILHGESFYHLHFIYLIVQFYLFLPLLLYLTQKIVFLRKYLWLVGLLIQVSYGYLSNDVQFSSFMDFLGFMGPFMLGAWLGVHFTREKEKARKITTVPLAIAGLGLGVTMTLLHYFIYGTGQLDLHWFLFRLTDMAYLLVGGYALFRIAEWLSEVVSPRVFHVIKNIASYSFGFYLIHPIVLRVVAEFIPAQANAWFHVQIVGRYVGTLLFCYLIIWFFHRFTPFGSILFGKLPKRATFIYHRQTMNRETKTVS</sequence>
<keyword evidence="5 7" id="KW-1133">Transmembrane helix</keyword>
<feature type="transmembrane region" description="Helical" evidence="7">
    <location>
        <begin position="12"/>
        <end position="33"/>
    </location>
</feature>
<accession>A0A0A5GHA7</accession>
<evidence type="ECO:0000313" key="10">
    <source>
        <dbReference type="Proteomes" id="UP000030528"/>
    </source>
</evidence>
<dbReference type="GO" id="GO:0005886">
    <property type="term" value="C:plasma membrane"/>
    <property type="evidence" value="ECO:0007669"/>
    <property type="project" value="UniProtKB-SubCell"/>
</dbReference>
<keyword evidence="9" id="KW-0012">Acyltransferase</keyword>
<dbReference type="eggNOG" id="COG1835">
    <property type="taxonomic scope" value="Bacteria"/>
</dbReference>
<feature type="domain" description="Acyltransferase 3" evidence="8">
    <location>
        <begin position="4"/>
        <end position="262"/>
    </location>
</feature>
<evidence type="ECO:0000256" key="2">
    <source>
        <dbReference type="ARBA" id="ARBA00007400"/>
    </source>
</evidence>